<dbReference type="RefSeq" id="XP_067756694.1">
    <property type="nucleotide sequence ID" value="XM_067900673.1"/>
</dbReference>
<evidence type="ECO:0000313" key="8">
    <source>
        <dbReference type="Proteomes" id="UP000674318"/>
    </source>
</evidence>
<dbReference type="GO" id="GO:0005768">
    <property type="term" value="C:endosome"/>
    <property type="evidence" value="ECO:0007669"/>
    <property type="project" value="TreeGrafter"/>
</dbReference>
<dbReference type="EMBL" id="JAFJZO010000025">
    <property type="protein sequence ID" value="KAG5502922.1"/>
    <property type="molecule type" value="Genomic_DNA"/>
</dbReference>
<organism evidence="7 8">
    <name type="scientific">Porcisia hertigi</name>
    <dbReference type="NCBI Taxonomy" id="2761500"/>
    <lineage>
        <taxon>Eukaryota</taxon>
        <taxon>Discoba</taxon>
        <taxon>Euglenozoa</taxon>
        <taxon>Kinetoplastea</taxon>
        <taxon>Metakinetoplastina</taxon>
        <taxon>Trypanosomatida</taxon>
        <taxon>Trypanosomatidae</taxon>
        <taxon>Leishmaniinae</taxon>
        <taxon>Porcisia</taxon>
    </lineage>
</organism>
<dbReference type="AlphaFoldDB" id="A0A836ID06"/>
<dbReference type="OrthoDB" id="14246at2759"/>
<evidence type="ECO:0000256" key="3">
    <source>
        <dbReference type="ARBA" id="ARBA00022692"/>
    </source>
</evidence>
<feature type="transmembrane region" description="Helical" evidence="6">
    <location>
        <begin position="108"/>
        <end position="127"/>
    </location>
</feature>
<keyword evidence="8" id="KW-1185">Reference proteome</keyword>
<dbReference type="InterPro" id="IPR007262">
    <property type="entry name" value="Vps55/LEPROT"/>
</dbReference>
<dbReference type="Pfam" id="PF04133">
    <property type="entry name" value="Vps55"/>
    <property type="match status" value="1"/>
</dbReference>
<dbReference type="PROSITE" id="PS51257">
    <property type="entry name" value="PROKAR_LIPOPROTEIN"/>
    <property type="match status" value="1"/>
</dbReference>
<feature type="transmembrane region" description="Helical" evidence="6">
    <location>
        <begin position="76"/>
        <end position="96"/>
    </location>
</feature>
<dbReference type="Proteomes" id="UP000674318">
    <property type="component" value="Unassembled WGS sequence"/>
</dbReference>
<name>A0A836ID06_9TRYP</name>
<keyword evidence="5 6" id="KW-0472">Membrane</keyword>
<evidence type="ECO:0000256" key="5">
    <source>
        <dbReference type="ARBA" id="ARBA00023136"/>
    </source>
</evidence>
<evidence type="ECO:0000256" key="6">
    <source>
        <dbReference type="SAM" id="Phobius"/>
    </source>
</evidence>
<evidence type="ECO:0008006" key="9">
    <source>
        <dbReference type="Google" id="ProtNLM"/>
    </source>
</evidence>
<evidence type="ECO:0000313" key="7">
    <source>
        <dbReference type="EMBL" id="KAG5502922.1"/>
    </source>
</evidence>
<protein>
    <recommendedName>
        <fullName evidence="9">Vacuolar protein sorting 55</fullName>
    </recommendedName>
</protein>
<reference evidence="7 8" key="1">
    <citation type="submission" date="2021-02" db="EMBL/GenBank/DDBJ databases">
        <title>Porcisia hertigi Genome sequencing and assembly.</title>
        <authorList>
            <person name="Almutairi H."/>
            <person name="Gatherer D."/>
        </authorList>
    </citation>
    <scope>NUCLEOTIDE SEQUENCE [LARGE SCALE GENOMIC DNA]</scope>
    <source>
        <strain evidence="7 8">C119</strain>
    </source>
</reference>
<dbReference type="GO" id="GO:0016020">
    <property type="term" value="C:membrane"/>
    <property type="evidence" value="ECO:0007669"/>
    <property type="project" value="UniProtKB-SubCell"/>
</dbReference>
<sequence>MAGLRSLVLSAFCLVMGFFFFVMSCTAVAKRNAWPLMSLVLYCFAPVPFFLCGRSADRDDFGGDDDDEPLDAFNAIGLFIGGMLLVSGPGLALVLYHNSVICGSALSLILISGLCFIAAGMSLATSMEDGSNEADDGYNF</sequence>
<dbReference type="GeneID" id="94290750"/>
<feature type="transmembrane region" description="Helical" evidence="6">
    <location>
        <begin position="6"/>
        <end position="29"/>
    </location>
</feature>
<evidence type="ECO:0000256" key="4">
    <source>
        <dbReference type="ARBA" id="ARBA00022989"/>
    </source>
</evidence>
<proteinExistence type="inferred from homology"/>
<dbReference type="KEGG" id="phet:94290750"/>
<dbReference type="PANTHER" id="PTHR12050:SF0">
    <property type="entry name" value="RH04491P"/>
    <property type="match status" value="1"/>
</dbReference>
<comment type="caution">
    <text evidence="7">The sequence shown here is derived from an EMBL/GenBank/DDBJ whole genome shotgun (WGS) entry which is preliminary data.</text>
</comment>
<evidence type="ECO:0000256" key="2">
    <source>
        <dbReference type="ARBA" id="ARBA00005645"/>
    </source>
</evidence>
<keyword evidence="4 6" id="KW-1133">Transmembrane helix</keyword>
<gene>
    <name evidence="7" type="ORF">JKF63_04695</name>
</gene>
<dbReference type="GO" id="GO:0032511">
    <property type="term" value="P:late endosome to vacuole transport via multivesicular body sorting pathway"/>
    <property type="evidence" value="ECO:0007669"/>
    <property type="project" value="TreeGrafter"/>
</dbReference>
<evidence type="ECO:0000256" key="1">
    <source>
        <dbReference type="ARBA" id="ARBA00004141"/>
    </source>
</evidence>
<keyword evidence="3 6" id="KW-0812">Transmembrane</keyword>
<comment type="similarity">
    <text evidence="2">Belongs to the OB-RGRP/VPS55 family.</text>
</comment>
<comment type="subcellular location">
    <subcellularLocation>
        <location evidence="1">Membrane</location>
        <topology evidence="1">Multi-pass membrane protein</topology>
    </subcellularLocation>
</comment>
<dbReference type="PANTHER" id="PTHR12050">
    <property type="entry name" value="LEPTIN RECEPTOR-RELATED"/>
    <property type="match status" value="1"/>
</dbReference>
<accession>A0A836ID06</accession>